<gene>
    <name evidence="2" type="ORF">K491DRAFT_702885</name>
</gene>
<evidence type="ECO:0000256" key="1">
    <source>
        <dbReference type="SAM" id="MobiDB-lite"/>
    </source>
</evidence>
<evidence type="ECO:0000313" key="2">
    <source>
        <dbReference type="EMBL" id="KAF2658243.1"/>
    </source>
</evidence>
<dbReference type="Proteomes" id="UP000799324">
    <property type="component" value="Unassembled WGS sequence"/>
</dbReference>
<sequence>MQPLLVHYCNVCTYNTTIRFTASVFSQNHSCSHCGAISTGVNIRNKQEEDANMQQEELARLFSASMSLFQVPQSMTPQHDQQVSEQQPVQPQQGPEAIQTPSPIIYASQHYTHSYHVVPNRQNPPAYQAHAAASELEAMLQRNSIDPSHLFPSQIDLFQNADNDQRLRLLELWRISPPQGRQGYPEGVDYNTSRQLYDWPPTSLAQEEAMAKLRYEKMLEERASEDIHTHQQHMDQSMDQENESAAVRATGDLLASEHAEPYIVSGYDMLAKREYEQSAVAAAKHLQESTRYNQATDPVYNANNGTWDKNVGSILDMENQYGAFAHARDYDVQPVYADDEMVM</sequence>
<feature type="compositionally biased region" description="Low complexity" evidence="1">
    <location>
        <begin position="77"/>
        <end position="95"/>
    </location>
</feature>
<dbReference type="EMBL" id="MU004316">
    <property type="protein sequence ID" value="KAF2658243.1"/>
    <property type="molecule type" value="Genomic_DNA"/>
</dbReference>
<dbReference type="OrthoDB" id="5357075at2759"/>
<feature type="region of interest" description="Disordered" evidence="1">
    <location>
        <begin position="73"/>
        <end position="98"/>
    </location>
</feature>
<dbReference type="AlphaFoldDB" id="A0A6A6TH42"/>
<name>A0A6A6TH42_9PLEO</name>
<evidence type="ECO:0000313" key="3">
    <source>
        <dbReference type="Proteomes" id="UP000799324"/>
    </source>
</evidence>
<protein>
    <submittedName>
        <fullName evidence="2">Uncharacterized protein</fullName>
    </submittedName>
</protein>
<accession>A0A6A6TH42</accession>
<organism evidence="2 3">
    <name type="scientific">Lophiostoma macrostomum CBS 122681</name>
    <dbReference type="NCBI Taxonomy" id="1314788"/>
    <lineage>
        <taxon>Eukaryota</taxon>
        <taxon>Fungi</taxon>
        <taxon>Dikarya</taxon>
        <taxon>Ascomycota</taxon>
        <taxon>Pezizomycotina</taxon>
        <taxon>Dothideomycetes</taxon>
        <taxon>Pleosporomycetidae</taxon>
        <taxon>Pleosporales</taxon>
        <taxon>Lophiostomataceae</taxon>
        <taxon>Lophiostoma</taxon>
    </lineage>
</organism>
<keyword evidence="3" id="KW-1185">Reference proteome</keyword>
<proteinExistence type="predicted"/>
<reference evidence="2" key="1">
    <citation type="journal article" date="2020" name="Stud. Mycol.">
        <title>101 Dothideomycetes genomes: a test case for predicting lifestyles and emergence of pathogens.</title>
        <authorList>
            <person name="Haridas S."/>
            <person name="Albert R."/>
            <person name="Binder M."/>
            <person name="Bloem J."/>
            <person name="Labutti K."/>
            <person name="Salamov A."/>
            <person name="Andreopoulos B."/>
            <person name="Baker S."/>
            <person name="Barry K."/>
            <person name="Bills G."/>
            <person name="Bluhm B."/>
            <person name="Cannon C."/>
            <person name="Castanera R."/>
            <person name="Culley D."/>
            <person name="Daum C."/>
            <person name="Ezra D."/>
            <person name="Gonzalez J."/>
            <person name="Henrissat B."/>
            <person name="Kuo A."/>
            <person name="Liang C."/>
            <person name="Lipzen A."/>
            <person name="Lutzoni F."/>
            <person name="Magnuson J."/>
            <person name="Mondo S."/>
            <person name="Nolan M."/>
            <person name="Ohm R."/>
            <person name="Pangilinan J."/>
            <person name="Park H.-J."/>
            <person name="Ramirez L."/>
            <person name="Alfaro M."/>
            <person name="Sun H."/>
            <person name="Tritt A."/>
            <person name="Yoshinaga Y."/>
            <person name="Zwiers L.-H."/>
            <person name="Turgeon B."/>
            <person name="Goodwin S."/>
            <person name="Spatafora J."/>
            <person name="Crous P."/>
            <person name="Grigoriev I."/>
        </authorList>
    </citation>
    <scope>NUCLEOTIDE SEQUENCE</scope>
    <source>
        <strain evidence="2">CBS 122681</strain>
    </source>
</reference>